<dbReference type="GO" id="GO:0003700">
    <property type="term" value="F:DNA-binding transcription factor activity"/>
    <property type="evidence" value="ECO:0007669"/>
    <property type="project" value="UniProtKB-UniRule"/>
</dbReference>
<dbReference type="HAMAP" id="MF_00768">
    <property type="entry name" value="HTH_type_BetI"/>
    <property type="match status" value="1"/>
</dbReference>
<comment type="function">
    <text evidence="7">Repressor involved in choline regulation of the bet genes.</text>
</comment>
<dbReference type="PROSITE" id="PS50977">
    <property type="entry name" value="HTH_TETR_2"/>
    <property type="match status" value="1"/>
</dbReference>
<dbReference type="SUPFAM" id="SSF46689">
    <property type="entry name" value="Homeodomain-like"/>
    <property type="match status" value="1"/>
</dbReference>
<dbReference type="InterPro" id="IPR039538">
    <property type="entry name" value="BetI_C"/>
</dbReference>
<comment type="function">
    <text evidence="6">Repressor involved in the biosynthesis of the osmoprotectant glycine betaine. It represses transcription of the choline transporter BetT and the genes of BetAB involved in the synthesis of glycine betaine.</text>
</comment>
<name>A0A5B8SVP7_9GAMM</name>
<accession>A0A5B8SVP7</accession>
<evidence type="ECO:0000313" key="10">
    <source>
        <dbReference type="EMBL" id="QEA39615.1"/>
    </source>
</evidence>
<dbReference type="EMBL" id="CP042382">
    <property type="protein sequence ID" value="QEA39615.1"/>
    <property type="molecule type" value="Genomic_DNA"/>
</dbReference>
<dbReference type="InterPro" id="IPR036271">
    <property type="entry name" value="Tet_transcr_reg_TetR-rel_C_sf"/>
</dbReference>
<dbReference type="GO" id="GO:0019285">
    <property type="term" value="P:glycine betaine biosynthetic process from choline"/>
    <property type="evidence" value="ECO:0007669"/>
    <property type="project" value="UniProtKB-UniRule"/>
</dbReference>
<evidence type="ECO:0000256" key="6">
    <source>
        <dbReference type="ARBA" id="ARBA00024936"/>
    </source>
</evidence>
<feature type="domain" description="HTH tetR-type" evidence="9">
    <location>
        <begin position="8"/>
        <end position="68"/>
    </location>
</feature>
<dbReference type="RefSeq" id="WP_147184664.1">
    <property type="nucleotide sequence ID" value="NZ_CP042382.1"/>
</dbReference>
<dbReference type="OrthoDB" id="7618612at2"/>
<protein>
    <recommendedName>
        <fullName evidence="7">HTH-type transcriptional regulator BetI</fullName>
    </recommendedName>
</protein>
<evidence type="ECO:0000256" key="8">
    <source>
        <dbReference type="PROSITE-ProRule" id="PRU00335"/>
    </source>
</evidence>
<evidence type="ECO:0000256" key="2">
    <source>
        <dbReference type="ARBA" id="ARBA00022491"/>
    </source>
</evidence>
<dbReference type="InterPro" id="IPR017757">
    <property type="entry name" value="Tscrpt_rep_BetI"/>
</dbReference>
<evidence type="ECO:0000256" key="7">
    <source>
        <dbReference type="HAMAP-Rule" id="MF_00768"/>
    </source>
</evidence>
<dbReference type="PANTHER" id="PTHR30055:SF234">
    <property type="entry name" value="HTH-TYPE TRANSCRIPTIONAL REGULATOR BETI"/>
    <property type="match status" value="1"/>
</dbReference>
<keyword evidence="2 7" id="KW-0678">Repressor</keyword>
<evidence type="ECO:0000256" key="1">
    <source>
        <dbReference type="ARBA" id="ARBA00004719"/>
    </source>
</evidence>
<dbReference type="InterPro" id="IPR009057">
    <property type="entry name" value="Homeodomain-like_sf"/>
</dbReference>
<evidence type="ECO:0000256" key="5">
    <source>
        <dbReference type="ARBA" id="ARBA00023163"/>
    </source>
</evidence>
<dbReference type="PANTHER" id="PTHR30055">
    <property type="entry name" value="HTH-TYPE TRANSCRIPTIONAL REGULATOR RUTR"/>
    <property type="match status" value="1"/>
</dbReference>
<dbReference type="SUPFAM" id="SSF48498">
    <property type="entry name" value="Tetracyclin repressor-like, C-terminal domain"/>
    <property type="match status" value="1"/>
</dbReference>
<keyword evidence="5 7" id="KW-0804">Transcription</keyword>
<dbReference type="InterPro" id="IPR050109">
    <property type="entry name" value="HTH-type_TetR-like_transc_reg"/>
</dbReference>
<dbReference type="Pfam" id="PF13977">
    <property type="entry name" value="TetR_C_6"/>
    <property type="match status" value="1"/>
</dbReference>
<keyword evidence="4 7" id="KW-0238">DNA-binding</keyword>
<dbReference type="InterPro" id="IPR001647">
    <property type="entry name" value="HTH_TetR"/>
</dbReference>
<sequence length="208" mass="23413">MPKLGMEPIRRHQLVKATIQAIDEAGLANATIARIAKSANVSTGIISHYFGGKEGLLEATMRQVLADLGNGVAKRRAVAGTTPRAQIRAIIDGNFDRDQISQSVMKTWLDFWASSMHRQNLQRLQRVNDRRLYSNLCFQFRRYLPKQEARDAAHGLAALIDGLWLRGALAVEAFDVERAQRLAYDYLEGWLKDDAFCHFSSPTPPSFR</sequence>
<evidence type="ECO:0000256" key="4">
    <source>
        <dbReference type="ARBA" id="ARBA00023125"/>
    </source>
</evidence>
<evidence type="ECO:0000256" key="3">
    <source>
        <dbReference type="ARBA" id="ARBA00023015"/>
    </source>
</evidence>
<reference evidence="10 11" key="1">
    <citation type="submission" date="2019-06" db="EMBL/GenBank/DDBJ databases">
        <title>Genome analyses of bacteria isolated from kimchi.</title>
        <authorList>
            <person name="Lee S."/>
            <person name="Ahn S."/>
            <person name="Roh S."/>
        </authorList>
    </citation>
    <scope>NUCLEOTIDE SEQUENCE [LARGE SCALE GENOMIC DNA]</scope>
    <source>
        <strain evidence="10 11">CBA4606</strain>
    </source>
</reference>
<dbReference type="AlphaFoldDB" id="A0A5B8SVP7"/>
<organism evidence="10 11">
    <name type="scientific">Pistricoccus aurantiacus</name>
    <dbReference type="NCBI Taxonomy" id="1883414"/>
    <lineage>
        <taxon>Bacteria</taxon>
        <taxon>Pseudomonadati</taxon>
        <taxon>Pseudomonadota</taxon>
        <taxon>Gammaproteobacteria</taxon>
        <taxon>Oceanospirillales</taxon>
        <taxon>Halomonadaceae</taxon>
        <taxon>Pistricoccus</taxon>
    </lineage>
</organism>
<evidence type="ECO:0000259" key="9">
    <source>
        <dbReference type="PROSITE" id="PS50977"/>
    </source>
</evidence>
<dbReference type="GO" id="GO:0045892">
    <property type="term" value="P:negative regulation of DNA-templated transcription"/>
    <property type="evidence" value="ECO:0007669"/>
    <property type="project" value="UniProtKB-UniRule"/>
</dbReference>
<feature type="DNA-binding region" description="H-T-H motif" evidence="7 8">
    <location>
        <begin position="31"/>
        <end position="50"/>
    </location>
</feature>
<dbReference type="PROSITE" id="PS01081">
    <property type="entry name" value="HTH_TETR_1"/>
    <property type="match status" value="1"/>
</dbReference>
<dbReference type="KEGG" id="paur:FGL86_11380"/>
<dbReference type="InterPro" id="IPR023772">
    <property type="entry name" value="DNA-bd_HTH_TetR-type_CS"/>
</dbReference>
<dbReference type="NCBIfam" id="NF001978">
    <property type="entry name" value="PRK00767.1"/>
    <property type="match status" value="1"/>
</dbReference>
<dbReference type="Pfam" id="PF00440">
    <property type="entry name" value="TetR_N"/>
    <property type="match status" value="1"/>
</dbReference>
<evidence type="ECO:0000313" key="11">
    <source>
        <dbReference type="Proteomes" id="UP000321272"/>
    </source>
</evidence>
<dbReference type="GO" id="GO:0000976">
    <property type="term" value="F:transcription cis-regulatory region binding"/>
    <property type="evidence" value="ECO:0007669"/>
    <property type="project" value="TreeGrafter"/>
</dbReference>
<proteinExistence type="inferred from homology"/>
<dbReference type="Gene3D" id="1.10.357.10">
    <property type="entry name" value="Tetracycline Repressor, domain 2"/>
    <property type="match status" value="1"/>
</dbReference>
<comment type="pathway">
    <text evidence="1 7">Amine and polyamine biosynthesis; betaine biosynthesis via choline pathway [regulation].</text>
</comment>
<dbReference type="UniPathway" id="UPA00529"/>
<dbReference type="Proteomes" id="UP000321272">
    <property type="component" value="Chromosome"/>
</dbReference>
<gene>
    <name evidence="7 10" type="primary">betI</name>
    <name evidence="10" type="ORF">FGL86_11380</name>
</gene>
<keyword evidence="3 7" id="KW-0805">Transcription regulation</keyword>
<keyword evidence="11" id="KW-1185">Reference proteome</keyword>
<dbReference type="NCBIfam" id="TIGR03384">
    <property type="entry name" value="betaine_BetI"/>
    <property type="match status" value="1"/>
</dbReference>